<keyword evidence="5" id="KW-0472">Membrane</keyword>
<comment type="subcellular location">
    <subcellularLocation>
        <location evidence="1">Cell membrane</location>
        <topology evidence="1">Lipid-anchor</topology>
    </subcellularLocation>
</comment>
<dbReference type="SUPFAM" id="SSF53822">
    <property type="entry name" value="Periplasmic binding protein-like I"/>
    <property type="match status" value="1"/>
</dbReference>
<dbReference type="InterPro" id="IPR050957">
    <property type="entry name" value="BMP_lipoprotein"/>
</dbReference>
<organism evidence="9 10">
    <name type="scientific">Suicoccus acidiformans</name>
    <dbReference type="NCBI Taxonomy" id="2036206"/>
    <lineage>
        <taxon>Bacteria</taxon>
        <taxon>Bacillati</taxon>
        <taxon>Bacillota</taxon>
        <taxon>Bacilli</taxon>
        <taxon>Lactobacillales</taxon>
        <taxon>Aerococcaceae</taxon>
        <taxon>Suicoccus</taxon>
    </lineage>
</organism>
<keyword evidence="3" id="KW-1003">Cell membrane</keyword>
<sequence>MKKFLTSAMVALAAIGVVVPTAVSAQEDDFSTVMITDQGGVDDKSFNQSAWEGIQEWGQANGLEEGVNGYHYLQSNTDSDYITNLNNAISANFDLIFGIGFKLEAAVQQIAEQNPEQHFAMVDANVDLPNVVSANFKDHEAAFLAGVAAAMSTETNHVGFVGGVESVIIDRFEAGFVEGVKAVNPDVEISVEYVGSFVDASQGKQLAAAMYANGADIIFQAAGDSGNGVFSEARDLVTADPSKNIYVIGVDRDQEEEGLVEVDGEERRLTLTSTLKGIGPAVKTLLDEAKAGNFQAGNRVFGLAEDGVGITEGQLSEDVLTALEDYKAQIIAGEIEIPETPER</sequence>
<protein>
    <submittedName>
        <fullName evidence="9">BMP family ABC transporter substrate-binding protein</fullName>
    </submittedName>
</protein>
<dbReference type="RefSeq" id="WP_118990781.1">
    <property type="nucleotide sequence ID" value="NZ_CP023434.1"/>
</dbReference>
<evidence type="ECO:0000256" key="5">
    <source>
        <dbReference type="ARBA" id="ARBA00023136"/>
    </source>
</evidence>
<dbReference type="AlphaFoldDB" id="A0A347WLC4"/>
<dbReference type="EMBL" id="CP023434">
    <property type="protein sequence ID" value="AXY25881.1"/>
    <property type="molecule type" value="Genomic_DNA"/>
</dbReference>
<evidence type="ECO:0000256" key="1">
    <source>
        <dbReference type="ARBA" id="ARBA00004193"/>
    </source>
</evidence>
<keyword evidence="10" id="KW-1185">Reference proteome</keyword>
<dbReference type="InterPro" id="IPR003760">
    <property type="entry name" value="PnrA-like"/>
</dbReference>
<proteinExistence type="inferred from homology"/>
<feature type="signal peptide" evidence="7">
    <location>
        <begin position="1"/>
        <end position="25"/>
    </location>
</feature>
<comment type="similarity">
    <text evidence="2">Belongs to the BMP lipoprotein family.</text>
</comment>
<evidence type="ECO:0000256" key="7">
    <source>
        <dbReference type="SAM" id="SignalP"/>
    </source>
</evidence>
<feature type="domain" description="ABC transporter substrate-binding protein PnrA-like" evidence="8">
    <location>
        <begin position="31"/>
        <end position="339"/>
    </location>
</feature>
<dbReference type="OrthoDB" id="9784230at2"/>
<dbReference type="GO" id="GO:0005886">
    <property type="term" value="C:plasma membrane"/>
    <property type="evidence" value="ECO:0007669"/>
    <property type="project" value="UniProtKB-SubCell"/>
</dbReference>
<dbReference type="Gene3D" id="3.40.50.2300">
    <property type="match status" value="2"/>
</dbReference>
<evidence type="ECO:0000259" key="8">
    <source>
        <dbReference type="Pfam" id="PF02608"/>
    </source>
</evidence>
<dbReference type="PANTHER" id="PTHR34296:SF2">
    <property type="entry name" value="ABC TRANSPORTER GUANOSINE-BINDING PROTEIN NUPN"/>
    <property type="match status" value="1"/>
</dbReference>
<keyword evidence="6" id="KW-0449">Lipoprotein</keyword>
<evidence type="ECO:0000313" key="10">
    <source>
        <dbReference type="Proteomes" id="UP000263232"/>
    </source>
</evidence>
<name>A0A347WLC4_9LACT</name>
<dbReference type="Pfam" id="PF02608">
    <property type="entry name" value="Bmp"/>
    <property type="match status" value="1"/>
</dbReference>
<evidence type="ECO:0000256" key="2">
    <source>
        <dbReference type="ARBA" id="ARBA00008610"/>
    </source>
</evidence>
<feature type="chain" id="PRO_5016616839" evidence="7">
    <location>
        <begin position="26"/>
        <end position="343"/>
    </location>
</feature>
<accession>A0A347WLC4</accession>
<dbReference type="CDD" id="cd06354">
    <property type="entry name" value="PBP1_PrnA-like"/>
    <property type="match status" value="1"/>
</dbReference>
<gene>
    <name evidence="9" type="ORF">CL176_07645</name>
</gene>
<dbReference type="Proteomes" id="UP000263232">
    <property type="component" value="Chromosome"/>
</dbReference>
<dbReference type="KEGG" id="abae:CL176_07645"/>
<keyword evidence="4 7" id="KW-0732">Signal</keyword>
<evidence type="ECO:0000256" key="3">
    <source>
        <dbReference type="ARBA" id="ARBA00022475"/>
    </source>
</evidence>
<evidence type="ECO:0000256" key="4">
    <source>
        <dbReference type="ARBA" id="ARBA00022729"/>
    </source>
</evidence>
<evidence type="ECO:0000313" key="9">
    <source>
        <dbReference type="EMBL" id="AXY25881.1"/>
    </source>
</evidence>
<dbReference type="PANTHER" id="PTHR34296">
    <property type="entry name" value="TRANSCRIPTIONAL ACTIVATOR PROTEIN MED"/>
    <property type="match status" value="1"/>
</dbReference>
<evidence type="ECO:0000256" key="6">
    <source>
        <dbReference type="ARBA" id="ARBA00023288"/>
    </source>
</evidence>
<dbReference type="InterPro" id="IPR028082">
    <property type="entry name" value="Peripla_BP_I"/>
</dbReference>
<reference evidence="9 10" key="1">
    <citation type="submission" date="2017-09" db="EMBL/GenBank/DDBJ databases">
        <title>Complete genome sequence of Oxytococcus suis strain ZY16052.</title>
        <authorList>
            <person name="Li F."/>
        </authorList>
    </citation>
    <scope>NUCLEOTIDE SEQUENCE [LARGE SCALE GENOMIC DNA]</scope>
    <source>
        <strain evidence="9 10">ZY16052</strain>
    </source>
</reference>